<protein>
    <submittedName>
        <fullName evidence="1">Uncharacterized protein</fullName>
    </submittedName>
</protein>
<name>A0ABU0KX78_9BACL</name>
<comment type="caution">
    <text evidence="1">The sequence shown here is derived from an EMBL/GenBank/DDBJ whole genome shotgun (WGS) entry which is preliminary data.</text>
</comment>
<accession>A0ABU0KX78</accession>
<dbReference type="EMBL" id="JAUSWA010000010">
    <property type="protein sequence ID" value="MDQ0494042.1"/>
    <property type="molecule type" value="Genomic_DNA"/>
</dbReference>
<gene>
    <name evidence="1" type="ORF">QOZ95_002205</name>
</gene>
<dbReference type="Proteomes" id="UP001242811">
    <property type="component" value="Unassembled WGS sequence"/>
</dbReference>
<reference evidence="1 2" key="1">
    <citation type="submission" date="2023-07" db="EMBL/GenBank/DDBJ databases">
        <title>Genomic Encyclopedia of Type Strains, Phase IV (KMG-IV): sequencing the most valuable type-strain genomes for metagenomic binning, comparative biology and taxonomic classification.</title>
        <authorList>
            <person name="Goeker M."/>
        </authorList>
    </citation>
    <scope>NUCLEOTIDE SEQUENCE [LARGE SCALE GENOMIC DNA]</scope>
    <source>
        <strain evidence="1 2">DSM 14914</strain>
    </source>
</reference>
<proteinExistence type="predicted"/>
<keyword evidence="2" id="KW-1185">Reference proteome</keyword>
<sequence length="103" mass="11662">MELAVQSWAFNPNLRWKLARISGNDEGGDEIDETGIITNVKGDYLEFEFIREGQIVRTHFYLEYFRNGGLILAVYDRPPVRVELPDAYQSNSASQGGGKGEYT</sequence>
<evidence type="ECO:0000313" key="1">
    <source>
        <dbReference type="EMBL" id="MDQ0494042.1"/>
    </source>
</evidence>
<organism evidence="1 2">
    <name type="scientific">Paenibacillus brasilensis</name>
    <dbReference type="NCBI Taxonomy" id="128574"/>
    <lineage>
        <taxon>Bacteria</taxon>
        <taxon>Bacillati</taxon>
        <taxon>Bacillota</taxon>
        <taxon>Bacilli</taxon>
        <taxon>Bacillales</taxon>
        <taxon>Paenibacillaceae</taxon>
        <taxon>Paenibacillus</taxon>
    </lineage>
</organism>
<evidence type="ECO:0000313" key="2">
    <source>
        <dbReference type="Proteomes" id="UP001242811"/>
    </source>
</evidence>
<dbReference type="RefSeq" id="WP_152380827.1">
    <property type="nucleotide sequence ID" value="NZ_CP045298.1"/>
</dbReference>